<sequence length="362" mass="41532">MPDCLPKEAKQEDDLVFKVGLIGTGFWSEKHLRAWQRIPNAQIAALCNRSKEKLLRKADEYGVPHDQLYSSLEEMLERADIDIVDIVTPPETHLELVKLAAKAGKHIMCQKPFAPSYEEAEAIVAAARQHGARLMVTENWRWLQPIQLIKQVMESGVLGSIRVARFIHSDYFTERMKPGANLPQPFLTKMPKLMFYEMGVHWYDTWRFLFGDPKRLYAETRSFSPNVVGDDSGVVTLGYDDFYGLMDICWVTRRELTGPIIEEQVDARFVEHFVIDGDRATLKMYGSEGKIVLIDNDGQESVVAERTELDHEESHYRLQSHFVDCLTSGRPFQTSGEDNLLTLRLAFATYESSEKRQVVHFD</sequence>
<dbReference type="InterPro" id="IPR036291">
    <property type="entry name" value="NAD(P)-bd_dom_sf"/>
</dbReference>
<dbReference type="SUPFAM" id="SSF51735">
    <property type="entry name" value="NAD(P)-binding Rossmann-fold domains"/>
    <property type="match status" value="1"/>
</dbReference>
<dbReference type="GO" id="GO:0000166">
    <property type="term" value="F:nucleotide binding"/>
    <property type="evidence" value="ECO:0007669"/>
    <property type="project" value="InterPro"/>
</dbReference>
<protein>
    <submittedName>
        <fullName evidence="3">Gfo/Idh/MocA family oxidoreductase</fullName>
    </submittedName>
</protein>
<gene>
    <name evidence="3" type="ORF">DL346_03925</name>
</gene>
<dbReference type="Pfam" id="PF01408">
    <property type="entry name" value="GFO_IDH_MocA"/>
    <property type="match status" value="1"/>
</dbReference>
<dbReference type="InterPro" id="IPR000683">
    <property type="entry name" value="Gfo/Idh/MocA-like_OxRdtase_N"/>
</dbReference>
<dbReference type="AlphaFoldDB" id="A0A328U708"/>
<dbReference type="Gene3D" id="3.30.360.10">
    <property type="entry name" value="Dihydrodipicolinate Reductase, domain 2"/>
    <property type="match status" value="1"/>
</dbReference>
<evidence type="ECO:0000313" key="3">
    <source>
        <dbReference type="EMBL" id="RAP78648.1"/>
    </source>
</evidence>
<dbReference type="InterPro" id="IPR051317">
    <property type="entry name" value="Gfo/Idh/MocA_oxidoreduct"/>
</dbReference>
<dbReference type="Pfam" id="PF22725">
    <property type="entry name" value="GFO_IDH_MocA_C3"/>
    <property type="match status" value="1"/>
</dbReference>
<feature type="domain" description="GFO/IDH/MocA-like oxidoreductase" evidence="2">
    <location>
        <begin position="147"/>
        <end position="270"/>
    </location>
</feature>
<dbReference type="OrthoDB" id="9795543at2"/>
<comment type="caution">
    <text evidence="3">The sequence shown here is derived from an EMBL/GenBank/DDBJ whole genome shotgun (WGS) entry which is preliminary data.</text>
</comment>
<evidence type="ECO:0000259" key="1">
    <source>
        <dbReference type="Pfam" id="PF01408"/>
    </source>
</evidence>
<dbReference type="PANTHER" id="PTHR43708">
    <property type="entry name" value="CONSERVED EXPRESSED OXIDOREDUCTASE (EUROFUNG)"/>
    <property type="match status" value="1"/>
</dbReference>
<dbReference type="EMBL" id="QLUW01000001">
    <property type="protein sequence ID" value="RAP78648.1"/>
    <property type="molecule type" value="Genomic_DNA"/>
</dbReference>
<feature type="domain" description="Gfo/Idh/MocA-like oxidoreductase N-terminal" evidence="1">
    <location>
        <begin position="17"/>
        <end position="137"/>
    </location>
</feature>
<proteinExistence type="predicted"/>
<evidence type="ECO:0000259" key="2">
    <source>
        <dbReference type="Pfam" id="PF22725"/>
    </source>
</evidence>
<evidence type="ECO:0000313" key="4">
    <source>
        <dbReference type="Proteomes" id="UP000249260"/>
    </source>
</evidence>
<reference evidence="3 4" key="1">
    <citation type="submission" date="2018-06" db="EMBL/GenBank/DDBJ databases">
        <title>Paenibacillus montanisoli sp. nov., isolated from mountain area soil.</title>
        <authorList>
            <person name="Wu M."/>
        </authorList>
    </citation>
    <scope>NUCLEOTIDE SEQUENCE [LARGE SCALE GENOMIC DNA]</scope>
    <source>
        <strain evidence="3 4">RA17</strain>
    </source>
</reference>
<dbReference type="SUPFAM" id="SSF55347">
    <property type="entry name" value="Glyceraldehyde-3-phosphate dehydrogenase-like, C-terminal domain"/>
    <property type="match status" value="1"/>
</dbReference>
<dbReference type="InterPro" id="IPR055170">
    <property type="entry name" value="GFO_IDH_MocA-like_dom"/>
</dbReference>
<dbReference type="PANTHER" id="PTHR43708:SF8">
    <property type="entry name" value="OXIDOREDUCTASE"/>
    <property type="match status" value="1"/>
</dbReference>
<keyword evidence="4" id="KW-1185">Reference proteome</keyword>
<accession>A0A328U708</accession>
<organism evidence="3 4">
    <name type="scientific">Paenibacillus montanisoli</name>
    <dbReference type="NCBI Taxonomy" id="2081970"/>
    <lineage>
        <taxon>Bacteria</taxon>
        <taxon>Bacillati</taxon>
        <taxon>Bacillota</taxon>
        <taxon>Bacilli</taxon>
        <taxon>Bacillales</taxon>
        <taxon>Paenibacillaceae</taxon>
        <taxon>Paenibacillus</taxon>
    </lineage>
</organism>
<dbReference type="Gene3D" id="3.40.50.720">
    <property type="entry name" value="NAD(P)-binding Rossmann-like Domain"/>
    <property type="match status" value="1"/>
</dbReference>
<name>A0A328U708_9BACL</name>
<dbReference type="Proteomes" id="UP000249260">
    <property type="component" value="Unassembled WGS sequence"/>
</dbReference>